<accession>A0AAD7GMV4</accession>
<dbReference type="AlphaFoldDB" id="A0AAD7GMV4"/>
<feature type="non-terminal residue" evidence="1">
    <location>
        <position position="1"/>
    </location>
</feature>
<proteinExistence type="predicted"/>
<dbReference type="Proteomes" id="UP001215598">
    <property type="component" value="Unassembled WGS sequence"/>
</dbReference>
<gene>
    <name evidence="1" type="ORF">B0H16DRAFT_1279498</name>
</gene>
<evidence type="ECO:0000313" key="1">
    <source>
        <dbReference type="EMBL" id="KAJ7702100.1"/>
    </source>
</evidence>
<protein>
    <submittedName>
        <fullName evidence="1">Uncharacterized protein</fullName>
    </submittedName>
</protein>
<sequence length="56" mass="6265">SCMGYTGPFSDDEKCCVCKAPRYDPIVLQSSGGSNKVPDHKFETIPIESVFQPLWR</sequence>
<keyword evidence="2" id="KW-1185">Reference proteome</keyword>
<organism evidence="1 2">
    <name type="scientific">Mycena metata</name>
    <dbReference type="NCBI Taxonomy" id="1033252"/>
    <lineage>
        <taxon>Eukaryota</taxon>
        <taxon>Fungi</taxon>
        <taxon>Dikarya</taxon>
        <taxon>Basidiomycota</taxon>
        <taxon>Agaricomycotina</taxon>
        <taxon>Agaricomycetes</taxon>
        <taxon>Agaricomycetidae</taxon>
        <taxon>Agaricales</taxon>
        <taxon>Marasmiineae</taxon>
        <taxon>Mycenaceae</taxon>
        <taxon>Mycena</taxon>
    </lineage>
</organism>
<comment type="caution">
    <text evidence="1">The sequence shown here is derived from an EMBL/GenBank/DDBJ whole genome shotgun (WGS) entry which is preliminary data.</text>
</comment>
<name>A0AAD7GMV4_9AGAR</name>
<dbReference type="EMBL" id="JARKIB010000519">
    <property type="protein sequence ID" value="KAJ7702100.1"/>
    <property type="molecule type" value="Genomic_DNA"/>
</dbReference>
<reference evidence="1" key="1">
    <citation type="submission" date="2023-03" db="EMBL/GenBank/DDBJ databases">
        <title>Massive genome expansion in bonnet fungi (Mycena s.s.) driven by repeated elements and novel gene families across ecological guilds.</title>
        <authorList>
            <consortium name="Lawrence Berkeley National Laboratory"/>
            <person name="Harder C.B."/>
            <person name="Miyauchi S."/>
            <person name="Viragh M."/>
            <person name="Kuo A."/>
            <person name="Thoen E."/>
            <person name="Andreopoulos B."/>
            <person name="Lu D."/>
            <person name="Skrede I."/>
            <person name="Drula E."/>
            <person name="Henrissat B."/>
            <person name="Morin E."/>
            <person name="Kohler A."/>
            <person name="Barry K."/>
            <person name="LaButti K."/>
            <person name="Morin E."/>
            <person name="Salamov A."/>
            <person name="Lipzen A."/>
            <person name="Mereny Z."/>
            <person name="Hegedus B."/>
            <person name="Baldrian P."/>
            <person name="Stursova M."/>
            <person name="Weitz H."/>
            <person name="Taylor A."/>
            <person name="Grigoriev I.V."/>
            <person name="Nagy L.G."/>
            <person name="Martin F."/>
            <person name="Kauserud H."/>
        </authorList>
    </citation>
    <scope>NUCLEOTIDE SEQUENCE</scope>
    <source>
        <strain evidence="1">CBHHK182m</strain>
    </source>
</reference>
<evidence type="ECO:0000313" key="2">
    <source>
        <dbReference type="Proteomes" id="UP001215598"/>
    </source>
</evidence>
<feature type="non-terminal residue" evidence="1">
    <location>
        <position position="56"/>
    </location>
</feature>